<reference evidence="2" key="1">
    <citation type="submission" date="2015-05" db="EMBL/GenBank/DDBJ databases">
        <title>Draft genome sequencing of a biphenyl-degrading bacterium, Pseudomonas balearica KF707 (=NBRC110670).</title>
        <authorList>
            <person name="Kimura N."/>
            <person name="Hirose J."/>
            <person name="Watanabe T."/>
            <person name="Suenaga H."/>
            <person name="Fujihara H."/>
            <person name="Noguchi M."/>
            <person name="Hashimoto M."/>
            <person name="Shimodaira J."/>
            <person name="Tsuchikane K."/>
            <person name="Hosoyama A."/>
            <person name="Yamazoe A."/>
            <person name="Fujita N."/>
            <person name="Furukawa K."/>
        </authorList>
    </citation>
    <scope>NUCLEOTIDE SEQUENCE [LARGE SCALE GENOMIC DNA]</scope>
    <source>
        <strain evidence="2">DSM 10086 / NBRC 110670 / KF707</strain>
    </source>
</reference>
<reference evidence="1 2" key="2">
    <citation type="journal article" date="2017" name="Int. J. Syst. Evol. Microbiol.">
        <title>Pseudomonas furukawaii sp. nov., a polychlorinated biphenyl-degrading bacterium isolated from biphenyl-contaminated soil in Japan.</title>
        <authorList>
            <person name="Kimura N."/>
            <person name="Watanabe T."/>
            <person name="Suenaga H."/>
            <person name="Fujihara H."/>
            <person name="Futagami T."/>
            <person name="Goto M."/>
            <person name="Hanada S."/>
            <person name="Hirose J."/>
        </authorList>
    </citation>
    <scope>NUCLEOTIDE SEQUENCE [LARGE SCALE GENOMIC DNA]</scope>
    <source>
        <strain evidence="2">DSM 10086 / NBRC 110670 / KF707</strain>
    </source>
</reference>
<keyword evidence="2" id="KW-1185">Reference proteome</keyword>
<evidence type="ECO:0000313" key="2">
    <source>
        <dbReference type="Proteomes" id="UP000218554"/>
    </source>
</evidence>
<proteinExistence type="predicted"/>
<protein>
    <submittedName>
        <fullName evidence="1">Uncharacterized protein</fullName>
    </submittedName>
</protein>
<evidence type="ECO:0000313" key="1">
    <source>
        <dbReference type="EMBL" id="BAU76582.1"/>
    </source>
</evidence>
<accession>A0AAD1C5N6</accession>
<sequence length="40" mass="4019">MLAHGFRHGVKADLVHGGVLVVVGSRCAQGCPQAGASFKG</sequence>
<dbReference type="EMBL" id="AP014862">
    <property type="protein sequence ID" value="BAU76582.1"/>
    <property type="molecule type" value="Genomic_DNA"/>
</dbReference>
<dbReference type="AlphaFoldDB" id="A0AAD1C5N6"/>
<name>A0AAD1C5N6_METFU</name>
<dbReference type="KEGG" id="pfuw:KF707C_48940"/>
<organism evidence="1 2">
    <name type="scientific">Metapseudomonas furukawaii</name>
    <name type="common">Pseudomonas furukawaii</name>
    <dbReference type="NCBI Taxonomy" id="1149133"/>
    <lineage>
        <taxon>Bacteria</taxon>
        <taxon>Pseudomonadati</taxon>
        <taxon>Pseudomonadota</taxon>
        <taxon>Gammaproteobacteria</taxon>
        <taxon>Pseudomonadales</taxon>
        <taxon>Pseudomonadaceae</taxon>
        <taxon>Metapseudomonas</taxon>
    </lineage>
</organism>
<gene>
    <name evidence="1" type="ORF">KF707C_48940</name>
</gene>
<dbReference type="Proteomes" id="UP000218554">
    <property type="component" value="Chromosome"/>
</dbReference>